<protein>
    <submittedName>
        <fullName evidence="2">Uncharacterized protein</fullName>
    </submittedName>
</protein>
<keyword evidence="1" id="KW-0472">Membrane</keyword>
<gene>
    <name evidence="2" type="ordered locus">Ethha_2490</name>
</gene>
<feature type="transmembrane region" description="Helical" evidence="1">
    <location>
        <begin position="51"/>
        <end position="75"/>
    </location>
</feature>
<dbReference type="KEGG" id="eha:Ethha_2490"/>
<dbReference type="AlphaFoldDB" id="E6U5W6"/>
<feature type="transmembrane region" description="Helical" evidence="1">
    <location>
        <begin position="120"/>
        <end position="139"/>
    </location>
</feature>
<evidence type="ECO:0000313" key="2">
    <source>
        <dbReference type="EMBL" id="ADU27983.1"/>
    </source>
</evidence>
<keyword evidence="1" id="KW-0812">Transmembrane</keyword>
<dbReference type="HOGENOM" id="CLU_1452401_0_0_9"/>
<organism evidence="2 3">
    <name type="scientific">Ethanoligenens harbinense (strain DSM 18485 / JCM 12961 / CGMCC 1.5033 / YUAN-3)</name>
    <dbReference type="NCBI Taxonomy" id="663278"/>
    <lineage>
        <taxon>Bacteria</taxon>
        <taxon>Bacillati</taxon>
        <taxon>Bacillota</taxon>
        <taxon>Clostridia</taxon>
        <taxon>Eubacteriales</taxon>
        <taxon>Oscillospiraceae</taxon>
        <taxon>Ethanoligenens</taxon>
    </lineage>
</organism>
<keyword evidence="1" id="KW-1133">Transmembrane helix</keyword>
<name>E6U5W6_ETHHY</name>
<evidence type="ECO:0000256" key="1">
    <source>
        <dbReference type="SAM" id="Phobius"/>
    </source>
</evidence>
<evidence type="ECO:0000313" key="3">
    <source>
        <dbReference type="Proteomes" id="UP000001551"/>
    </source>
</evidence>
<sequence length="186" mass="21259">MGVDDFILIFSSVIIFVGSRIIVIGINILIDKLILKGENNSTVDTATGYSLLFAFYLLYTFACIFAFIFSVSHFAKHASDLSLFVSLVVCGLVYIFWCYFQWSNNYNIVPTFDRDKKRFAFKKLCAYSTGIIITLLYGYNQIESSFYKHPTNLLLSVVNYTFLASLISFDAIFSQIHTLFEKPNEN</sequence>
<dbReference type="EMBL" id="CP002400">
    <property type="protein sequence ID" value="ADU27983.1"/>
    <property type="molecule type" value="Genomic_DNA"/>
</dbReference>
<feature type="transmembrane region" description="Helical" evidence="1">
    <location>
        <begin position="81"/>
        <end position="100"/>
    </location>
</feature>
<proteinExistence type="predicted"/>
<accession>E6U5W6</accession>
<dbReference type="Proteomes" id="UP000001551">
    <property type="component" value="Chromosome"/>
</dbReference>
<feature type="transmembrane region" description="Helical" evidence="1">
    <location>
        <begin position="151"/>
        <end position="173"/>
    </location>
</feature>
<feature type="transmembrane region" description="Helical" evidence="1">
    <location>
        <begin position="6"/>
        <end position="30"/>
    </location>
</feature>
<reference evidence="2 3" key="1">
    <citation type="submission" date="2010-12" db="EMBL/GenBank/DDBJ databases">
        <title>Complete sequence of Ethanoligenens harbinense YUAN-3.</title>
        <authorList>
            <person name="Lucas S."/>
            <person name="Copeland A."/>
            <person name="Lapidus A."/>
            <person name="Cheng J.-F."/>
            <person name="Bruce D."/>
            <person name="Goodwin L."/>
            <person name="Pitluck S."/>
            <person name="Chertkov O."/>
            <person name="Misra M."/>
            <person name="Detter J.C."/>
            <person name="Han C."/>
            <person name="Tapia R."/>
            <person name="Land M."/>
            <person name="Hauser L."/>
            <person name="Jeffries C."/>
            <person name="Kyrpides N."/>
            <person name="Ivanova N."/>
            <person name="Mikhailova N."/>
            <person name="Wang A."/>
            <person name="Mouttaki H."/>
            <person name="He Z."/>
            <person name="Zhou J."/>
            <person name="Hemme C.L."/>
            <person name="Woyke T."/>
        </authorList>
    </citation>
    <scope>NUCLEOTIDE SEQUENCE [LARGE SCALE GENOMIC DNA]</scope>
    <source>
        <strain evidence="3">DSM 18485 / JCM 12961 / CGMCC 1.5033 / YUAN-3</strain>
    </source>
</reference>
<keyword evidence="3" id="KW-1185">Reference proteome</keyword>